<keyword evidence="9" id="KW-0496">Mitochondrion</keyword>
<keyword evidence="6" id="KW-0679">Respiratory chain</keyword>
<keyword evidence="7" id="KW-0999">Mitochondrion inner membrane</keyword>
<feature type="region of interest" description="Disordered" evidence="13">
    <location>
        <begin position="111"/>
        <end position="130"/>
    </location>
</feature>
<evidence type="ECO:0000256" key="7">
    <source>
        <dbReference type="ARBA" id="ARBA00022792"/>
    </source>
</evidence>
<dbReference type="PANTHER" id="PTHR21268">
    <property type="entry name" value="NADH DEHYDROGENASE [UBIQUINONE] IRON-SULFUR PROTEIN 5"/>
    <property type="match status" value="1"/>
</dbReference>
<gene>
    <name evidence="14" type="ORF">OSB1V03_LOCUS15280</name>
</gene>
<dbReference type="OrthoDB" id="9992197at2759"/>
<keyword evidence="15" id="KW-1185">Reference proteome</keyword>
<dbReference type="EMBL" id="CAJPIZ010015537">
    <property type="protein sequence ID" value="CAG2115317.1"/>
    <property type="molecule type" value="Genomic_DNA"/>
</dbReference>
<evidence type="ECO:0000256" key="3">
    <source>
        <dbReference type="ARBA" id="ARBA00004637"/>
    </source>
</evidence>
<evidence type="ECO:0000256" key="9">
    <source>
        <dbReference type="ARBA" id="ARBA00023128"/>
    </source>
</evidence>
<evidence type="ECO:0000256" key="1">
    <source>
        <dbReference type="ARBA" id="ARBA00003195"/>
    </source>
</evidence>
<dbReference type="GO" id="GO:0005758">
    <property type="term" value="C:mitochondrial intermembrane space"/>
    <property type="evidence" value="ECO:0007669"/>
    <property type="project" value="UniProtKB-SubCell"/>
</dbReference>
<dbReference type="EMBL" id="OC870112">
    <property type="protein sequence ID" value="CAD7634887.1"/>
    <property type="molecule type" value="Genomic_DNA"/>
</dbReference>
<dbReference type="PANTHER" id="PTHR21268:SF2">
    <property type="entry name" value="NADH DEHYDROGENASE [UBIQUINONE] IRON-SULFUR PROTEIN 5"/>
    <property type="match status" value="1"/>
</dbReference>
<evidence type="ECO:0000256" key="10">
    <source>
        <dbReference type="ARBA" id="ARBA00023136"/>
    </source>
</evidence>
<name>A0A7R9L6C5_9ACAR</name>
<comment type="function">
    <text evidence="1">Accessory subunit of the mitochondrial membrane respiratory chain NADH dehydrogenase (Complex I), that is believed not to be involved in catalysis. Complex I functions in the transfer of electrons from NADH to the respiratory chain. The immediate electron acceptor for the enzyme is believed to be ubiquinone.</text>
</comment>
<dbReference type="Pfam" id="PF10200">
    <property type="entry name" value="Ndufs5"/>
    <property type="match status" value="1"/>
</dbReference>
<evidence type="ECO:0000256" key="6">
    <source>
        <dbReference type="ARBA" id="ARBA00022660"/>
    </source>
</evidence>
<comment type="similarity">
    <text evidence="4">Belongs to the complex I NDUFS5 subunit family.</text>
</comment>
<evidence type="ECO:0000313" key="15">
    <source>
        <dbReference type="Proteomes" id="UP000759131"/>
    </source>
</evidence>
<keyword evidence="8" id="KW-0249">Electron transport</keyword>
<evidence type="ECO:0000256" key="2">
    <source>
        <dbReference type="ARBA" id="ARBA00004569"/>
    </source>
</evidence>
<evidence type="ECO:0000256" key="4">
    <source>
        <dbReference type="ARBA" id="ARBA00007372"/>
    </source>
</evidence>
<evidence type="ECO:0000256" key="12">
    <source>
        <dbReference type="PIRSR" id="PIRSR619342-50"/>
    </source>
</evidence>
<dbReference type="AlphaFoldDB" id="A0A7R9L6C5"/>
<dbReference type="SUPFAM" id="SSF47072">
    <property type="entry name" value="Cysteine alpha-hairpin motif"/>
    <property type="match status" value="1"/>
</dbReference>
<feature type="compositionally biased region" description="Basic and acidic residues" evidence="13">
    <location>
        <begin position="111"/>
        <end position="120"/>
    </location>
</feature>
<comment type="subcellular location">
    <subcellularLocation>
        <location evidence="3">Mitochondrion inner membrane</location>
        <topology evidence="3">Peripheral membrane protein</topology>
    </subcellularLocation>
    <subcellularLocation>
        <location evidence="2">Mitochondrion intermembrane space</location>
    </subcellularLocation>
</comment>
<feature type="disulfide bond" evidence="12">
    <location>
        <begin position="48"/>
        <end position="81"/>
    </location>
</feature>
<evidence type="ECO:0000313" key="14">
    <source>
        <dbReference type="EMBL" id="CAD7634887.1"/>
    </source>
</evidence>
<sequence length="130" mass="15188">MANDPLSTKFYEKPMHGFPEGPFRSNISEIFGHIHATQCQIGNSKPRCAEFQLNAVECLEAYGAKRGRRVCSRYLDDYQECIRGYKQSQRVNEMTKERLKQVMRGERTLDNYHDKVKPPRDAYQFGPFHP</sequence>
<evidence type="ECO:0000256" key="11">
    <source>
        <dbReference type="ARBA" id="ARBA00023157"/>
    </source>
</evidence>
<keyword evidence="11 12" id="KW-1015">Disulfide bond</keyword>
<organism evidence="14">
    <name type="scientific">Medioppia subpectinata</name>
    <dbReference type="NCBI Taxonomy" id="1979941"/>
    <lineage>
        <taxon>Eukaryota</taxon>
        <taxon>Metazoa</taxon>
        <taxon>Ecdysozoa</taxon>
        <taxon>Arthropoda</taxon>
        <taxon>Chelicerata</taxon>
        <taxon>Arachnida</taxon>
        <taxon>Acari</taxon>
        <taxon>Acariformes</taxon>
        <taxon>Sarcoptiformes</taxon>
        <taxon>Oribatida</taxon>
        <taxon>Brachypylina</taxon>
        <taxon>Oppioidea</taxon>
        <taxon>Oppiidae</taxon>
        <taxon>Medioppia</taxon>
    </lineage>
</organism>
<evidence type="ECO:0000256" key="13">
    <source>
        <dbReference type="SAM" id="MobiDB-lite"/>
    </source>
</evidence>
<dbReference type="Proteomes" id="UP000759131">
    <property type="component" value="Unassembled WGS sequence"/>
</dbReference>
<feature type="disulfide bond" evidence="12">
    <location>
        <begin position="58"/>
        <end position="71"/>
    </location>
</feature>
<evidence type="ECO:0008006" key="16">
    <source>
        <dbReference type="Google" id="ProtNLM"/>
    </source>
</evidence>
<dbReference type="InterPro" id="IPR009069">
    <property type="entry name" value="Cys_alpha_HP_mot_SF"/>
</dbReference>
<evidence type="ECO:0000256" key="8">
    <source>
        <dbReference type="ARBA" id="ARBA00022982"/>
    </source>
</evidence>
<protein>
    <recommendedName>
        <fullName evidence="16">NADH-ubiquinone oxidoreductase 15 kDa subunit</fullName>
    </recommendedName>
</protein>
<keyword evidence="5" id="KW-0813">Transport</keyword>
<proteinExistence type="inferred from homology"/>
<keyword evidence="10" id="KW-0472">Membrane</keyword>
<evidence type="ECO:0000256" key="5">
    <source>
        <dbReference type="ARBA" id="ARBA00022448"/>
    </source>
</evidence>
<dbReference type="GO" id="GO:0005743">
    <property type="term" value="C:mitochondrial inner membrane"/>
    <property type="evidence" value="ECO:0007669"/>
    <property type="project" value="UniProtKB-SubCell"/>
</dbReference>
<dbReference type="InterPro" id="IPR019342">
    <property type="entry name" value="NADH_UbQ_OxRdtase_FeS-su5"/>
</dbReference>
<dbReference type="PROSITE" id="PS51808">
    <property type="entry name" value="CHCH"/>
    <property type="match status" value="1"/>
</dbReference>
<reference evidence="14" key="1">
    <citation type="submission" date="2020-11" db="EMBL/GenBank/DDBJ databases">
        <authorList>
            <person name="Tran Van P."/>
        </authorList>
    </citation>
    <scope>NUCLEOTIDE SEQUENCE</scope>
</reference>
<accession>A0A7R9L6C5</accession>